<dbReference type="CDD" id="cd07438">
    <property type="entry name" value="PHP_HisPPase_AMP"/>
    <property type="match status" value="1"/>
</dbReference>
<dbReference type="PANTHER" id="PTHR42924:SF3">
    <property type="entry name" value="POLYMERASE_HISTIDINOL PHOSPHATASE N-TERMINAL DOMAIN-CONTAINING PROTEIN"/>
    <property type="match status" value="1"/>
</dbReference>
<evidence type="ECO:0000259" key="1">
    <source>
        <dbReference type="SMART" id="SM00481"/>
    </source>
</evidence>
<dbReference type="InterPro" id="IPR003141">
    <property type="entry name" value="Pol/His_phosphatase_N"/>
</dbReference>
<protein>
    <submittedName>
        <fullName evidence="2">PHP C-terminal domain protein</fullName>
    </submittedName>
</protein>
<dbReference type="KEGG" id="dau:Daud_1064"/>
<dbReference type="InterPro" id="IPR052018">
    <property type="entry name" value="PHP_domain"/>
</dbReference>
<dbReference type="Pfam" id="PF02811">
    <property type="entry name" value="PHP"/>
    <property type="match status" value="1"/>
</dbReference>
<dbReference type="EMBL" id="CP000860">
    <property type="protein sequence ID" value="ACA59576.1"/>
    <property type="molecule type" value="Genomic_DNA"/>
</dbReference>
<dbReference type="Gene3D" id="1.10.150.650">
    <property type="match status" value="1"/>
</dbReference>
<dbReference type="InterPro" id="IPR016195">
    <property type="entry name" value="Pol/histidinol_Pase-like"/>
</dbReference>
<dbReference type="SUPFAM" id="SSF89550">
    <property type="entry name" value="PHP domain-like"/>
    <property type="match status" value="1"/>
</dbReference>
<accession>B1I3H8</accession>
<name>B1I3H8_DESAP</name>
<dbReference type="Proteomes" id="UP000008544">
    <property type="component" value="Chromosome"/>
</dbReference>
<dbReference type="OrthoDB" id="9804333at2"/>
<sequence length="270" mass="28646">MPADLHVHTTASDGTVTPAGVVQLARALGLGAIAITDHDTVSGVAPALQRAGATDGPLVIPGIEISASHQGRDVHILGYYVDTKHAGFLARIKELAEKRAERAARMIARLQSLGLAVTLNDVLDFAGPASLGRPHIADALLRAGIVKNRAEAFSRWIGRDCPGYVSRQQVSPFEAVALVRLAKGVPVLAHPGTARVDDIIADLAVVGLQGLEVYHPDHTPEQVRRYLDLAAALRLVATGGSDFHGSDNHGRLGEALVPLKVVEELKLRRM</sequence>
<evidence type="ECO:0000313" key="3">
    <source>
        <dbReference type="Proteomes" id="UP000008544"/>
    </source>
</evidence>
<reference evidence="2 3" key="2">
    <citation type="journal article" date="2008" name="Science">
        <title>Environmental genomics reveals a single-species ecosystem deep within Earth.</title>
        <authorList>
            <person name="Chivian D."/>
            <person name="Brodie E.L."/>
            <person name="Alm E.J."/>
            <person name="Culley D.E."/>
            <person name="Dehal P.S."/>
            <person name="Desantis T.Z."/>
            <person name="Gihring T.M."/>
            <person name="Lapidus A."/>
            <person name="Lin L.H."/>
            <person name="Lowry S.R."/>
            <person name="Moser D.P."/>
            <person name="Richardson P.M."/>
            <person name="Southam G."/>
            <person name="Wanger G."/>
            <person name="Pratt L.M."/>
            <person name="Andersen G.L."/>
            <person name="Hazen T.C."/>
            <person name="Brockman F.J."/>
            <person name="Arkin A.P."/>
            <person name="Onstott T.C."/>
        </authorList>
    </citation>
    <scope>NUCLEOTIDE SEQUENCE [LARGE SCALE GENOMIC DNA]</scope>
    <source>
        <strain evidence="2 3">MP104C</strain>
    </source>
</reference>
<dbReference type="AlphaFoldDB" id="B1I3H8"/>
<dbReference type="Gene3D" id="3.20.20.140">
    <property type="entry name" value="Metal-dependent hydrolases"/>
    <property type="match status" value="1"/>
</dbReference>
<evidence type="ECO:0000313" key="2">
    <source>
        <dbReference type="EMBL" id="ACA59576.1"/>
    </source>
</evidence>
<dbReference type="HOGENOM" id="CLU_067347_1_0_9"/>
<reference evidence="3" key="1">
    <citation type="submission" date="2007-10" db="EMBL/GenBank/DDBJ databases">
        <title>Complete sequence of chromosome of Desulforudis audaxviator MP104C.</title>
        <authorList>
            <person name="Copeland A."/>
            <person name="Lucas S."/>
            <person name="Lapidus A."/>
            <person name="Barry K."/>
            <person name="Glavina del Rio T."/>
            <person name="Dalin E."/>
            <person name="Tice H."/>
            <person name="Bruce D."/>
            <person name="Pitluck S."/>
            <person name="Lowry S.R."/>
            <person name="Larimer F."/>
            <person name="Land M.L."/>
            <person name="Hauser L."/>
            <person name="Kyrpides N."/>
            <person name="Ivanova N.N."/>
            <person name="Richardson P."/>
        </authorList>
    </citation>
    <scope>NUCLEOTIDE SEQUENCE [LARGE SCALE GENOMIC DNA]</scope>
    <source>
        <strain evidence="3">MP104C</strain>
    </source>
</reference>
<dbReference type="RefSeq" id="WP_012302162.1">
    <property type="nucleotide sequence ID" value="NC_010424.1"/>
</dbReference>
<gene>
    <name evidence="2" type="ordered locus">Daud_1064</name>
</gene>
<dbReference type="GO" id="GO:0004534">
    <property type="term" value="F:5'-3' RNA exonuclease activity"/>
    <property type="evidence" value="ECO:0007669"/>
    <property type="project" value="TreeGrafter"/>
</dbReference>
<dbReference type="eggNOG" id="COG0613">
    <property type="taxonomic scope" value="Bacteria"/>
</dbReference>
<dbReference type="PANTHER" id="PTHR42924">
    <property type="entry name" value="EXONUCLEASE"/>
    <property type="match status" value="1"/>
</dbReference>
<keyword evidence="3" id="KW-1185">Reference proteome</keyword>
<proteinExistence type="predicted"/>
<dbReference type="GO" id="GO:0035312">
    <property type="term" value="F:5'-3' DNA exonuclease activity"/>
    <property type="evidence" value="ECO:0007669"/>
    <property type="project" value="TreeGrafter"/>
</dbReference>
<dbReference type="STRING" id="477974.Daud_1064"/>
<dbReference type="SMART" id="SM00481">
    <property type="entry name" value="POLIIIAc"/>
    <property type="match status" value="1"/>
</dbReference>
<organism evidence="2 3">
    <name type="scientific">Desulforudis audaxviator (strain MP104C)</name>
    <dbReference type="NCBI Taxonomy" id="477974"/>
    <lineage>
        <taxon>Bacteria</taxon>
        <taxon>Bacillati</taxon>
        <taxon>Bacillota</taxon>
        <taxon>Clostridia</taxon>
        <taxon>Thermoanaerobacterales</taxon>
        <taxon>Candidatus Desulforudaceae</taxon>
        <taxon>Candidatus Desulforudis</taxon>
    </lineage>
</organism>
<feature type="domain" description="Polymerase/histidinol phosphatase N-terminal" evidence="1">
    <location>
        <begin position="3"/>
        <end position="69"/>
    </location>
</feature>
<dbReference type="InterPro" id="IPR004013">
    <property type="entry name" value="PHP_dom"/>
</dbReference>